<evidence type="ECO:0000313" key="5">
    <source>
        <dbReference type="EMBL" id="EEO29773.1"/>
    </source>
</evidence>
<dbReference type="AlphaFoldDB" id="C3X997"/>
<comment type="similarity">
    <text evidence="2">Belongs to the prokaryotic Ku family.</text>
</comment>
<dbReference type="PANTHER" id="PTHR41251:SF1">
    <property type="entry name" value="NON-HOMOLOGOUS END JOINING PROTEIN KU"/>
    <property type="match status" value="1"/>
</dbReference>
<dbReference type="InterPro" id="IPR006164">
    <property type="entry name" value="DNA_bd_Ku70/Ku80"/>
</dbReference>
<dbReference type="InterPro" id="IPR009187">
    <property type="entry name" value="Prok_Ku"/>
</dbReference>
<name>C3X997_OXAFO</name>
<evidence type="ECO:0000256" key="3">
    <source>
        <dbReference type="SAM" id="MobiDB-lite"/>
    </source>
</evidence>
<dbReference type="PANTHER" id="PTHR41251">
    <property type="entry name" value="NON-HOMOLOGOUS END JOINING PROTEIN KU"/>
    <property type="match status" value="1"/>
</dbReference>
<dbReference type="NCBIfam" id="TIGR02772">
    <property type="entry name" value="Ku_bact"/>
    <property type="match status" value="1"/>
</dbReference>
<keyword evidence="6" id="KW-1185">Reference proteome</keyword>
<gene>
    <name evidence="2" type="primary">ku</name>
    <name evidence="5" type="ORF">OFBG_00801</name>
</gene>
<keyword evidence="2" id="KW-0233">DNA recombination</keyword>
<dbReference type="InterPro" id="IPR016194">
    <property type="entry name" value="SPOC-like_C_dom_sf"/>
</dbReference>
<dbReference type="Proteomes" id="UP000005089">
    <property type="component" value="Unassembled WGS sequence"/>
</dbReference>
<dbReference type="eggNOG" id="COG1273">
    <property type="taxonomic scope" value="Bacteria"/>
</dbReference>
<feature type="compositionally biased region" description="Basic residues" evidence="3">
    <location>
        <begin position="251"/>
        <end position="262"/>
    </location>
</feature>
<evidence type="ECO:0000256" key="1">
    <source>
        <dbReference type="ARBA" id="ARBA00023125"/>
    </source>
</evidence>
<keyword evidence="2" id="KW-0234">DNA repair</keyword>
<dbReference type="HOGENOM" id="CLU_048975_1_0_4"/>
<dbReference type="CDD" id="cd00789">
    <property type="entry name" value="KU_like"/>
    <property type="match status" value="1"/>
</dbReference>
<keyword evidence="1 2" id="KW-0238">DNA-binding</keyword>
<dbReference type="HAMAP" id="MF_01875">
    <property type="entry name" value="Prokaryotic_Ku"/>
    <property type="match status" value="1"/>
</dbReference>
<dbReference type="Gene3D" id="2.40.290.10">
    <property type="match status" value="1"/>
</dbReference>
<reference evidence="5 6" key="1">
    <citation type="submission" date="2009-02" db="EMBL/GenBank/DDBJ databases">
        <title>The Genome Sequence of Oxalobacter formigenes OXCC13.</title>
        <authorList>
            <consortium name="The Broad Institute Genome Sequencing Platform"/>
            <person name="Ward D."/>
            <person name="Young S.K."/>
            <person name="Kodira C.D."/>
            <person name="Zeng Q."/>
            <person name="Koehrsen M."/>
            <person name="Alvarado L."/>
            <person name="Berlin A."/>
            <person name="Borenstein D."/>
            <person name="Chen Z."/>
            <person name="Engels R."/>
            <person name="Freedman E."/>
            <person name="Gellesch M."/>
            <person name="Goldberg J."/>
            <person name="Griggs A."/>
            <person name="Gujja S."/>
            <person name="Heiman D."/>
            <person name="Hepburn T."/>
            <person name="Howarth C."/>
            <person name="Jen D."/>
            <person name="Larson L."/>
            <person name="Lewis B."/>
            <person name="Mehta T."/>
            <person name="Park D."/>
            <person name="Pearson M."/>
            <person name="Roberts A."/>
            <person name="Saif S."/>
            <person name="Shea T."/>
            <person name="Shenoy N."/>
            <person name="Sisk P."/>
            <person name="Stolte C."/>
            <person name="Sykes S."/>
            <person name="Walk T."/>
            <person name="White J."/>
            <person name="Yandava C."/>
            <person name="Allison M.J."/>
            <person name="Lander E."/>
            <person name="Nusbaum C."/>
            <person name="Galagan J."/>
            <person name="Birren B."/>
        </authorList>
    </citation>
    <scope>NUCLEOTIDE SEQUENCE [LARGE SCALE GENOMIC DNA]</scope>
    <source>
        <strain evidence="5 6">OXCC13</strain>
    </source>
</reference>
<dbReference type="EMBL" id="GG658170">
    <property type="protein sequence ID" value="EEO29773.1"/>
    <property type="molecule type" value="Genomic_DNA"/>
</dbReference>
<dbReference type="PIRSF" id="PIRSF006493">
    <property type="entry name" value="Prok_Ku"/>
    <property type="match status" value="1"/>
</dbReference>
<dbReference type="RefSeq" id="WP_005880511.1">
    <property type="nucleotide sequence ID" value="NZ_CP019430.1"/>
</dbReference>
<evidence type="ECO:0000256" key="2">
    <source>
        <dbReference type="HAMAP-Rule" id="MF_01875"/>
    </source>
</evidence>
<protein>
    <recommendedName>
        <fullName evidence="2">Non-homologous end joining protein Ku</fullName>
    </recommendedName>
</protein>
<dbReference type="OrthoDB" id="9795084at2"/>
<comment type="subunit">
    <text evidence="2">Homodimer. Interacts with LigD.</text>
</comment>
<dbReference type="GeneID" id="77135285"/>
<dbReference type="GO" id="GO:0006303">
    <property type="term" value="P:double-strand break repair via nonhomologous end joining"/>
    <property type="evidence" value="ECO:0007669"/>
    <property type="project" value="UniProtKB-UniRule"/>
</dbReference>
<evidence type="ECO:0000259" key="4">
    <source>
        <dbReference type="SMART" id="SM00559"/>
    </source>
</evidence>
<dbReference type="SMART" id="SM00559">
    <property type="entry name" value="Ku78"/>
    <property type="match status" value="1"/>
</dbReference>
<dbReference type="STRING" id="847.BRW83_1413"/>
<feature type="domain" description="Ku" evidence="4">
    <location>
        <begin position="50"/>
        <end position="182"/>
    </location>
</feature>
<proteinExistence type="inferred from homology"/>
<dbReference type="GO" id="GO:0003690">
    <property type="term" value="F:double-stranded DNA binding"/>
    <property type="evidence" value="ECO:0007669"/>
    <property type="project" value="UniProtKB-UniRule"/>
</dbReference>
<keyword evidence="2" id="KW-0227">DNA damage</keyword>
<dbReference type="Pfam" id="PF02735">
    <property type="entry name" value="Ku"/>
    <property type="match status" value="1"/>
</dbReference>
<comment type="function">
    <text evidence="2">With LigD forms a non-homologous end joining (NHEJ) DNA repair enzyme, which repairs dsDNA breaks with reduced fidelity. Binds linear dsDNA with 5'- and 3'- overhangs but not closed circular dsDNA nor ssDNA. Recruits and stimulates the ligase activity of LigD.</text>
</comment>
<evidence type="ECO:0000313" key="6">
    <source>
        <dbReference type="Proteomes" id="UP000005089"/>
    </source>
</evidence>
<feature type="region of interest" description="Disordered" evidence="3">
    <location>
        <begin position="243"/>
        <end position="262"/>
    </location>
</feature>
<dbReference type="SUPFAM" id="SSF100939">
    <property type="entry name" value="SPOC domain-like"/>
    <property type="match status" value="1"/>
</dbReference>
<organism evidence="5 6">
    <name type="scientific">Oxalobacter formigenes OXCC13</name>
    <dbReference type="NCBI Taxonomy" id="556269"/>
    <lineage>
        <taxon>Bacteria</taxon>
        <taxon>Pseudomonadati</taxon>
        <taxon>Pseudomonadota</taxon>
        <taxon>Betaproteobacteria</taxon>
        <taxon>Burkholderiales</taxon>
        <taxon>Oxalobacteraceae</taxon>
        <taxon>Oxalobacter</taxon>
    </lineage>
</organism>
<dbReference type="GO" id="GO:0006310">
    <property type="term" value="P:DNA recombination"/>
    <property type="evidence" value="ECO:0007669"/>
    <property type="project" value="UniProtKB-KW"/>
</dbReference>
<sequence>MPVAQKSAISFALVHIPVELFLATQDNDIHFNQLTGDMKRVRYRKTDGAGHELKNEDIVRGFQYEKDRYVIVTDDDIEKIKTEKDNSIDILLFTDLSSIPTVYFNKSYYCVSGKGSEKAFELLQRAMKDTGKVAIGKTVIGTKETMLALVPEKDGILLQTLYFHDEIREIPKERAHPPLDKQELDMARRLIGSMESPFEPEKYHDEYQMRLKAMIEDKIEGKEVVAAKPVKSGNVIDLMDALKASLEQNKPKKSRPAQRKAG</sequence>
<accession>C3X997</accession>